<dbReference type="UniPathway" id="UPA01066"/>
<dbReference type="InterPro" id="IPR000652">
    <property type="entry name" value="Triosephosphate_isomerase"/>
</dbReference>
<comment type="similarity">
    <text evidence="1 3">Belongs to the triosephosphate isomerase family.</text>
</comment>
<protein>
    <recommendedName>
        <fullName evidence="3">Triosephosphate isomerase</fullName>
        <ecNumber evidence="3">5.3.1.1</ecNumber>
    </recommendedName>
</protein>
<dbReference type="InterPro" id="IPR035990">
    <property type="entry name" value="TIM_sf"/>
</dbReference>
<dbReference type="PANTHER" id="PTHR21139:SF42">
    <property type="entry name" value="TRIOSEPHOSPHATE ISOMERASE"/>
    <property type="match status" value="1"/>
</dbReference>
<dbReference type="Pfam" id="PF00121">
    <property type="entry name" value="TIM"/>
    <property type="match status" value="1"/>
</dbReference>
<gene>
    <name evidence="4" type="primary">tpiA</name>
    <name evidence="4" type="ORF">DI586_07860</name>
</gene>
<accession>A0A2W5HAM2</accession>
<dbReference type="InterPro" id="IPR013785">
    <property type="entry name" value="Aldolase_TIM"/>
</dbReference>
<dbReference type="PROSITE" id="PS00171">
    <property type="entry name" value="TIM_1"/>
    <property type="match status" value="1"/>
</dbReference>
<dbReference type="CDD" id="cd00311">
    <property type="entry name" value="TIM"/>
    <property type="match status" value="1"/>
</dbReference>
<dbReference type="UniPathway" id="UPA00109">
    <property type="reaction ID" value="UER00189"/>
</dbReference>
<dbReference type="GO" id="GO:0019563">
    <property type="term" value="P:glycerol catabolic process"/>
    <property type="evidence" value="ECO:0007669"/>
    <property type="project" value="TreeGrafter"/>
</dbReference>
<comment type="subunit">
    <text evidence="3">Homodimer.</text>
</comment>
<keyword evidence="2 3" id="KW-0413">Isomerase</keyword>
<dbReference type="EC" id="5.3.1.1" evidence="3"/>
<dbReference type="PROSITE" id="PS51440">
    <property type="entry name" value="TIM_2"/>
    <property type="match status" value="1"/>
</dbReference>
<sequence>MKKLIAGNWKMNGSVSEAASLAKSITALDGVDICLCPPFLHMQTVKENIQKGVFLGAQNSSQFKNGAYTGDISAAMAKDIGAEYVILGHSERRQFFGATDKIISDQAVLAHAEGLITIICVGETEVEREQGNAENVVKSQLLGSLPDCATAENTVIAYEPVWAIGTGKTASVDDVKSMHFFIRNVLKERLDKLAAIR</sequence>
<evidence type="ECO:0000256" key="1">
    <source>
        <dbReference type="ARBA" id="ARBA00007422"/>
    </source>
</evidence>
<evidence type="ECO:0000313" key="4">
    <source>
        <dbReference type="EMBL" id="PZP55126.1"/>
    </source>
</evidence>
<dbReference type="Proteomes" id="UP000249739">
    <property type="component" value="Unassembled WGS sequence"/>
</dbReference>
<comment type="caution">
    <text evidence="4">The sequence shown here is derived from an EMBL/GenBank/DDBJ whole genome shotgun (WGS) entry which is preliminary data.</text>
</comment>
<dbReference type="GO" id="GO:0004807">
    <property type="term" value="F:triose-phosphate isomerase activity"/>
    <property type="evidence" value="ECO:0007669"/>
    <property type="project" value="UniProtKB-UniRule"/>
</dbReference>
<reference evidence="4 5" key="1">
    <citation type="submission" date="2017-08" db="EMBL/GenBank/DDBJ databases">
        <title>Infants hospitalized years apart are colonized by the same room-sourced microbial strains.</title>
        <authorList>
            <person name="Brooks B."/>
            <person name="Olm M.R."/>
            <person name="Firek B.A."/>
            <person name="Baker R."/>
            <person name="Thomas B.C."/>
            <person name="Morowitz M.J."/>
            <person name="Banfield J.F."/>
        </authorList>
    </citation>
    <scope>NUCLEOTIDE SEQUENCE [LARGE SCALE GENOMIC DNA]</scope>
    <source>
        <strain evidence="4">S2_006_000_R2_64</strain>
    </source>
</reference>
<comment type="pathway">
    <text evidence="3">Carbohydrate biosynthesis; gluconeogenesis.</text>
</comment>
<evidence type="ECO:0000313" key="5">
    <source>
        <dbReference type="Proteomes" id="UP000249739"/>
    </source>
</evidence>
<dbReference type="UniPathway" id="UPA00138"/>
<evidence type="ECO:0000256" key="2">
    <source>
        <dbReference type="ARBA" id="ARBA00023235"/>
    </source>
</evidence>
<comment type="catalytic activity">
    <reaction evidence="3">
        <text>D-glyceraldehyde 3-phosphate = dihydroxyacetone phosphate</text>
        <dbReference type="Rhea" id="RHEA:18585"/>
        <dbReference type="ChEBI" id="CHEBI:57642"/>
        <dbReference type="ChEBI" id="CHEBI:59776"/>
        <dbReference type="EC" id="5.3.1.1"/>
    </reaction>
</comment>
<name>A0A2W5HAM2_9BACT</name>
<comment type="subcellular location">
    <subcellularLocation>
        <location evidence="3">Cytoplasm</location>
    </subcellularLocation>
</comment>
<keyword evidence="3" id="KW-0324">Glycolysis</keyword>
<keyword evidence="3" id="KW-0963">Cytoplasm</keyword>
<dbReference type="GO" id="GO:0005829">
    <property type="term" value="C:cytosol"/>
    <property type="evidence" value="ECO:0007669"/>
    <property type="project" value="TreeGrafter"/>
</dbReference>
<dbReference type="PANTHER" id="PTHR21139">
    <property type="entry name" value="TRIOSEPHOSPHATE ISOMERASE"/>
    <property type="match status" value="1"/>
</dbReference>
<keyword evidence="3" id="KW-0312">Gluconeogenesis</keyword>
<dbReference type="SUPFAM" id="SSF51351">
    <property type="entry name" value="Triosephosphate isomerase (TIM)"/>
    <property type="match status" value="1"/>
</dbReference>
<dbReference type="NCBIfam" id="TIGR00419">
    <property type="entry name" value="tim"/>
    <property type="match status" value="1"/>
</dbReference>
<feature type="non-terminal residue" evidence="4">
    <location>
        <position position="197"/>
    </location>
</feature>
<dbReference type="EMBL" id="QFOT01000087">
    <property type="protein sequence ID" value="PZP55126.1"/>
    <property type="molecule type" value="Genomic_DNA"/>
</dbReference>
<comment type="pathway">
    <text evidence="3">Carbohydrate degradation; glycolysis; D-glyceraldehyde 3-phosphate from glycerone phosphate: step 1/1.</text>
</comment>
<dbReference type="GO" id="GO:0006094">
    <property type="term" value="P:gluconeogenesis"/>
    <property type="evidence" value="ECO:0007669"/>
    <property type="project" value="UniProtKB-UniPathway"/>
</dbReference>
<proteinExistence type="inferred from homology"/>
<dbReference type="InterPro" id="IPR020861">
    <property type="entry name" value="Triosephosphate_isomerase_AS"/>
</dbReference>
<dbReference type="GO" id="GO:0006096">
    <property type="term" value="P:glycolytic process"/>
    <property type="evidence" value="ECO:0007669"/>
    <property type="project" value="UniProtKB-UniRule"/>
</dbReference>
<organism evidence="4 5">
    <name type="scientific">Micavibrio aeruginosavorus</name>
    <dbReference type="NCBI Taxonomy" id="349221"/>
    <lineage>
        <taxon>Bacteria</taxon>
        <taxon>Pseudomonadati</taxon>
        <taxon>Bdellovibrionota</taxon>
        <taxon>Bdellovibrionia</taxon>
        <taxon>Bdellovibrionales</taxon>
        <taxon>Pseudobdellovibrionaceae</taxon>
        <taxon>Micavibrio</taxon>
    </lineage>
</organism>
<dbReference type="Gene3D" id="3.20.20.70">
    <property type="entry name" value="Aldolase class I"/>
    <property type="match status" value="1"/>
</dbReference>
<dbReference type="AlphaFoldDB" id="A0A2W5HAM2"/>
<evidence type="ECO:0000256" key="3">
    <source>
        <dbReference type="RuleBase" id="RU363013"/>
    </source>
</evidence>
<dbReference type="GO" id="GO:0046166">
    <property type="term" value="P:glyceraldehyde-3-phosphate biosynthetic process"/>
    <property type="evidence" value="ECO:0007669"/>
    <property type="project" value="TreeGrafter"/>
</dbReference>